<reference evidence="2 3" key="1">
    <citation type="submission" date="2023-01" db="EMBL/GenBank/DDBJ databases">
        <title>Analysis of 21 Apiospora genomes using comparative genomics revels a genus with tremendous synthesis potential of carbohydrate active enzymes and secondary metabolites.</title>
        <authorList>
            <person name="Sorensen T."/>
        </authorList>
    </citation>
    <scope>NUCLEOTIDE SEQUENCE [LARGE SCALE GENOMIC DNA]</scope>
    <source>
        <strain evidence="2 3">CBS 114990</strain>
    </source>
</reference>
<gene>
    <name evidence="2" type="ORF">PG997_011601</name>
</gene>
<sequence>MSDQAEDKSQSLLAEAVKKLDLLTLQSVFMDMCAASEDFRQQAMERLLITGSAVKRAAEDSDLQGDSAPNKKQKLEEDESTAYSRYEPCQNCKQVFDVTKNTKKSCRYHDGSLDLDPEAFPDDDQVEYDPHSIDVETDWRRDVCPEGFVWDCCDKDCRSKGCIVERHVAAKPPPKLPGIAKRSVMEIIEIESDDDEEEDDESE</sequence>
<feature type="region of interest" description="Disordered" evidence="1">
    <location>
        <begin position="56"/>
        <end position="80"/>
    </location>
</feature>
<dbReference type="EMBL" id="JAQQWN010000008">
    <property type="protein sequence ID" value="KAK8071398.1"/>
    <property type="molecule type" value="Genomic_DNA"/>
</dbReference>
<dbReference type="Proteomes" id="UP001433268">
    <property type="component" value="Unassembled WGS sequence"/>
</dbReference>
<comment type="caution">
    <text evidence="2">The sequence shown here is derived from an EMBL/GenBank/DDBJ whole genome shotgun (WGS) entry which is preliminary data.</text>
</comment>
<dbReference type="PANTHER" id="PTHR38167:SF1">
    <property type="entry name" value="C2H2-TYPE DOMAIN-CONTAINING PROTEIN"/>
    <property type="match status" value="1"/>
</dbReference>
<protein>
    <recommendedName>
        <fullName evidence="4">C2H2-type domain-containing protein</fullName>
    </recommendedName>
</protein>
<evidence type="ECO:0008006" key="4">
    <source>
        <dbReference type="Google" id="ProtNLM"/>
    </source>
</evidence>
<proteinExistence type="predicted"/>
<accession>A0ABR1VJG9</accession>
<organism evidence="2 3">
    <name type="scientific">Apiospora hydei</name>
    <dbReference type="NCBI Taxonomy" id="1337664"/>
    <lineage>
        <taxon>Eukaryota</taxon>
        <taxon>Fungi</taxon>
        <taxon>Dikarya</taxon>
        <taxon>Ascomycota</taxon>
        <taxon>Pezizomycotina</taxon>
        <taxon>Sordariomycetes</taxon>
        <taxon>Xylariomycetidae</taxon>
        <taxon>Amphisphaeriales</taxon>
        <taxon>Apiosporaceae</taxon>
        <taxon>Apiospora</taxon>
    </lineage>
</organism>
<evidence type="ECO:0000313" key="2">
    <source>
        <dbReference type="EMBL" id="KAK8071398.1"/>
    </source>
</evidence>
<evidence type="ECO:0000256" key="1">
    <source>
        <dbReference type="SAM" id="MobiDB-lite"/>
    </source>
</evidence>
<keyword evidence="3" id="KW-1185">Reference proteome</keyword>
<dbReference type="RefSeq" id="XP_066665206.1">
    <property type="nucleotide sequence ID" value="XM_066815916.1"/>
</dbReference>
<dbReference type="PANTHER" id="PTHR38167">
    <property type="entry name" value="C2H2-TYPE DOMAIN-CONTAINING PROTEIN"/>
    <property type="match status" value="1"/>
</dbReference>
<evidence type="ECO:0000313" key="3">
    <source>
        <dbReference type="Proteomes" id="UP001433268"/>
    </source>
</evidence>
<dbReference type="GeneID" id="92048976"/>
<name>A0ABR1VJG9_9PEZI</name>